<feature type="coiled-coil region" evidence="1">
    <location>
        <begin position="56"/>
        <end position="117"/>
    </location>
</feature>
<comment type="caution">
    <text evidence="4">The sequence shown here is derived from an EMBL/GenBank/DDBJ whole genome shotgun (WGS) entry which is preliminary data.</text>
</comment>
<evidence type="ECO:0000313" key="4">
    <source>
        <dbReference type="EMBL" id="NML73335.1"/>
    </source>
</evidence>
<evidence type="ECO:0000256" key="3">
    <source>
        <dbReference type="SAM" id="SignalP"/>
    </source>
</evidence>
<feature type="signal peptide" evidence="3">
    <location>
        <begin position="1"/>
        <end position="23"/>
    </location>
</feature>
<keyword evidence="1" id="KW-0175">Coiled coil</keyword>
<dbReference type="Pfam" id="PF11064">
    <property type="entry name" value="DUF2865"/>
    <property type="match status" value="1"/>
</dbReference>
<sequence>MHDLRSRLPLALAALMFCQPVAAQTSAVCEGLRLRLSAVPEVIVDTAAVRRYSSAIARQNLEIRKVRQDMRSLRCDGSVVQYRADGTTQCGELSEALSRMETNRQDLAAKRDAAGRESIGENPARLRLLAALEDNGCNAEPPPVDEADLTPPGAEGPQPLDPENTARFMALAGQGNLRTLCVRTCDGAFFPISSGTSPLSFRRDAQVCEQMCPNTETELFFHAISTEESADMVSAETGEPYRSLPNAFAYLNRQSGEQPACGCDLTTYYRKMRGTGTAGQRHPADGKAVIEMGGAESQAKKGVKPPATAAEKPIEDRVYDPNAAHVRQVGPTFLPKETSSIDLKNPALPGPQPVQQ</sequence>
<proteinExistence type="predicted"/>
<evidence type="ECO:0000313" key="5">
    <source>
        <dbReference type="Proteomes" id="UP000541470"/>
    </source>
</evidence>
<dbReference type="AlphaFoldDB" id="A0A7Y0FUY3"/>
<organism evidence="4 5">
    <name type="scientific">Rhizobium terricola</name>
    <dbReference type="NCBI Taxonomy" id="2728849"/>
    <lineage>
        <taxon>Bacteria</taxon>
        <taxon>Pseudomonadati</taxon>
        <taxon>Pseudomonadota</taxon>
        <taxon>Alphaproteobacteria</taxon>
        <taxon>Hyphomicrobiales</taxon>
        <taxon>Rhizobiaceae</taxon>
        <taxon>Rhizobium/Agrobacterium group</taxon>
        <taxon>Rhizobium</taxon>
    </lineage>
</organism>
<gene>
    <name evidence="4" type="ORF">HHL25_04255</name>
</gene>
<evidence type="ECO:0000256" key="1">
    <source>
        <dbReference type="SAM" id="Coils"/>
    </source>
</evidence>
<accession>A0A7Y0FUY3</accession>
<feature type="region of interest" description="Disordered" evidence="2">
    <location>
        <begin position="295"/>
        <end position="356"/>
    </location>
</feature>
<protein>
    <submittedName>
        <fullName evidence="4">DUF2865 domain-containing protein</fullName>
    </submittedName>
</protein>
<feature type="region of interest" description="Disordered" evidence="2">
    <location>
        <begin position="137"/>
        <end position="160"/>
    </location>
</feature>
<feature type="chain" id="PRO_5030921263" evidence="3">
    <location>
        <begin position="24"/>
        <end position="356"/>
    </location>
</feature>
<dbReference type="InterPro" id="IPR021293">
    <property type="entry name" value="DUF2865"/>
</dbReference>
<keyword evidence="3" id="KW-0732">Signal</keyword>
<name>A0A7Y0FUY3_9HYPH</name>
<evidence type="ECO:0000256" key="2">
    <source>
        <dbReference type="SAM" id="MobiDB-lite"/>
    </source>
</evidence>
<dbReference type="RefSeq" id="WP_169587589.1">
    <property type="nucleotide sequence ID" value="NZ_JABBGK010000001.1"/>
</dbReference>
<dbReference type="Proteomes" id="UP000541470">
    <property type="component" value="Unassembled WGS sequence"/>
</dbReference>
<reference evidence="4 5" key="1">
    <citation type="submission" date="2020-04" db="EMBL/GenBank/DDBJ databases">
        <title>Rhizobium sp. S-51 isolated from soil.</title>
        <authorList>
            <person name="Dahal R.H."/>
        </authorList>
    </citation>
    <scope>NUCLEOTIDE SEQUENCE [LARGE SCALE GENOMIC DNA]</scope>
    <source>
        <strain evidence="4 5">S-51</strain>
    </source>
</reference>
<dbReference type="EMBL" id="JABBGK010000001">
    <property type="protein sequence ID" value="NML73335.1"/>
    <property type="molecule type" value="Genomic_DNA"/>
</dbReference>
<keyword evidence="5" id="KW-1185">Reference proteome</keyword>